<dbReference type="Proteomes" id="UP000516305">
    <property type="component" value="Chromosome"/>
</dbReference>
<evidence type="ECO:0000313" key="2">
    <source>
        <dbReference type="Proteomes" id="UP000516305"/>
    </source>
</evidence>
<sequence length="151" mass="18021">MLLFFLAACSWEYHRSHIKLPSLSPQPGEYHQATDRIFSEDSIACERSQFFMLKGNWPYSSSCTCENDWQIDSAFRRNGQVFSISKRHYIPSPHYLYDSTITLLYDIDLRPVQRTIYINQVDTNYQYWQYYDKFGQPEATKYPVIFQLLND</sequence>
<keyword evidence="2" id="KW-1185">Reference proteome</keyword>
<name>A0A7H0VIY1_9FLAO</name>
<gene>
    <name evidence="1" type="ORF">H4K34_07515</name>
</gene>
<dbReference type="AlphaFoldDB" id="A0A7H0VIY1"/>
<accession>A0A7H0VIY1</accession>
<proteinExistence type="predicted"/>
<dbReference type="RefSeq" id="WP_210760204.1">
    <property type="nucleotide sequence ID" value="NZ_CP060139.1"/>
</dbReference>
<reference evidence="1 2" key="1">
    <citation type="submission" date="2020-08" db="EMBL/GenBank/DDBJ databases">
        <title>Croceimicrobium hydrocarbonivorans gen. nov., sp. nov., a novel marine bacterium isolated from a bacterial consortium that degrades polyethylene terephthalate.</title>
        <authorList>
            <person name="Liu R."/>
        </authorList>
    </citation>
    <scope>NUCLEOTIDE SEQUENCE [LARGE SCALE GENOMIC DNA]</scope>
    <source>
        <strain evidence="1 2">A20-9</strain>
    </source>
</reference>
<evidence type="ECO:0000313" key="1">
    <source>
        <dbReference type="EMBL" id="QNR25679.1"/>
    </source>
</evidence>
<dbReference type="EMBL" id="CP060139">
    <property type="protein sequence ID" value="QNR25679.1"/>
    <property type="molecule type" value="Genomic_DNA"/>
</dbReference>
<protein>
    <submittedName>
        <fullName evidence="1">Uncharacterized protein</fullName>
    </submittedName>
</protein>
<organism evidence="1 2">
    <name type="scientific">Croceimicrobium hydrocarbonivorans</name>
    <dbReference type="NCBI Taxonomy" id="2761580"/>
    <lineage>
        <taxon>Bacteria</taxon>
        <taxon>Pseudomonadati</taxon>
        <taxon>Bacteroidota</taxon>
        <taxon>Flavobacteriia</taxon>
        <taxon>Flavobacteriales</taxon>
        <taxon>Owenweeksiaceae</taxon>
        <taxon>Croceimicrobium</taxon>
    </lineage>
</organism>
<dbReference type="KEGG" id="chyd:H4K34_07515"/>